<feature type="region of interest" description="Disordered" evidence="1">
    <location>
        <begin position="1"/>
        <end position="70"/>
    </location>
</feature>
<feature type="compositionally biased region" description="Low complexity" evidence="1">
    <location>
        <begin position="282"/>
        <end position="295"/>
    </location>
</feature>
<feature type="compositionally biased region" description="Polar residues" evidence="1">
    <location>
        <begin position="1"/>
        <end position="21"/>
    </location>
</feature>
<evidence type="ECO:0000313" key="4">
    <source>
        <dbReference type="Proteomes" id="UP000298138"/>
    </source>
</evidence>
<feature type="compositionally biased region" description="Pro residues" evidence="1">
    <location>
        <begin position="29"/>
        <end position="46"/>
    </location>
</feature>
<evidence type="ECO:0000256" key="1">
    <source>
        <dbReference type="SAM" id="MobiDB-lite"/>
    </source>
</evidence>
<evidence type="ECO:0000259" key="2">
    <source>
        <dbReference type="Pfam" id="PF13259"/>
    </source>
</evidence>
<proteinExistence type="predicted"/>
<dbReference type="InterPro" id="IPR053274">
    <property type="entry name" value="Fluconazole_resistance"/>
</dbReference>
<feature type="domain" description="Gag1-like clamp" evidence="2">
    <location>
        <begin position="341"/>
        <end position="431"/>
    </location>
</feature>
<accession>A0A4S2N1D0</accession>
<dbReference type="STRING" id="341454.A0A4S2N1D0"/>
<reference evidence="3 4" key="1">
    <citation type="submission" date="2019-04" db="EMBL/GenBank/DDBJ databases">
        <title>Comparative genomics and transcriptomics to analyze fruiting body development in filamentous ascomycetes.</title>
        <authorList>
            <consortium name="DOE Joint Genome Institute"/>
            <person name="Lutkenhaus R."/>
            <person name="Traeger S."/>
            <person name="Breuer J."/>
            <person name="Kuo A."/>
            <person name="Lipzen A."/>
            <person name="Pangilinan J."/>
            <person name="Dilworth D."/>
            <person name="Sandor L."/>
            <person name="Poggeler S."/>
            <person name="Barry K."/>
            <person name="Grigoriev I.V."/>
            <person name="Nowrousian M."/>
        </authorList>
    </citation>
    <scope>NUCLEOTIDE SEQUENCE [LARGE SCALE GENOMIC DNA]</scope>
    <source>
        <strain evidence="3 4">CBS 389.68</strain>
    </source>
</reference>
<feature type="compositionally biased region" description="Basic and acidic residues" evidence="1">
    <location>
        <begin position="180"/>
        <end position="191"/>
    </location>
</feature>
<feature type="compositionally biased region" description="Acidic residues" evidence="1">
    <location>
        <begin position="192"/>
        <end position="203"/>
    </location>
</feature>
<feature type="compositionally biased region" description="Basic residues" evidence="1">
    <location>
        <begin position="297"/>
        <end position="317"/>
    </location>
</feature>
<dbReference type="InterPro" id="IPR025124">
    <property type="entry name" value="Gag1-like_clamp"/>
</dbReference>
<feature type="compositionally biased region" description="Acidic residues" evidence="1">
    <location>
        <begin position="248"/>
        <end position="261"/>
    </location>
</feature>
<feature type="compositionally biased region" description="Basic and acidic residues" evidence="1">
    <location>
        <begin position="103"/>
        <end position="136"/>
    </location>
</feature>
<gene>
    <name evidence="3" type="ORF">EX30DRAFT_362367</name>
</gene>
<dbReference type="OrthoDB" id="5422958at2759"/>
<dbReference type="Pfam" id="PF13259">
    <property type="entry name" value="clamp_Gag1-like"/>
    <property type="match status" value="1"/>
</dbReference>
<dbReference type="EMBL" id="ML220114">
    <property type="protein sequence ID" value="TGZ82724.1"/>
    <property type="molecule type" value="Genomic_DNA"/>
</dbReference>
<sequence length="471" mass="53138">MSFSNNRGPNPQQPSSASYYNELSFPPTNRRPPTPGHLPAVAPPPGSSGSMHYPPRPAPTIATSLPANTPIISRQEKADAIREIKTLLSQVRNDWEYTPPLSSEERRRRRQEREARRAQREQKKEERVKGKELERKKSVKMQAGILRTSSLRSGGLGEWRSSAPGALPDSLHDEDDEGDDKEKSKQESEKLDSDEDSDSEYEELEKKRRRERGEYVWEDAWATESSSSSSDTESEGGDLQRTTFFSDDSTDHDDDDEDSDSDSSSLDATPPLNTTTFRRRSSTSSHPTPSSIPQPKSRPKRRPKRRPSFSHRLHTPHLPRLPDSPPTSPTHDTPASLSPTHTLHHQSRHNPNLRLFLRRRDQWTHADREGWVPVARSKFADNPMRKLVRPEAYKEIFDRCVVKGSELPVPIPLATMLVILKEGWVREGEWPPRVTPTPPPVGARGSEWGGRSIGAGGGMGLGRVKRYFGMR</sequence>
<dbReference type="PANTHER" id="PTHR28065">
    <property type="entry name" value="FREQUENIN"/>
    <property type="match status" value="1"/>
</dbReference>
<dbReference type="AlphaFoldDB" id="A0A4S2N1D0"/>
<keyword evidence="4" id="KW-1185">Reference proteome</keyword>
<dbReference type="Proteomes" id="UP000298138">
    <property type="component" value="Unassembled WGS sequence"/>
</dbReference>
<dbReference type="InParanoid" id="A0A4S2N1D0"/>
<protein>
    <recommendedName>
        <fullName evidence="2">Gag1-like clamp domain-containing protein</fullName>
    </recommendedName>
</protein>
<feature type="compositionally biased region" description="Low complexity" evidence="1">
    <location>
        <begin position="218"/>
        <end position="231"/>
    </location>
</feature>
<organism evidence="3 4">
    <name type="scientific">Ascodesmis nigricans</name>
    <dbReference type="NCBI Taxonomy" id="341454"/>
    <lineage>
        <taxon>Eukaryota</taxon>
        <taxon>Fungi</taxon>
        <taxon>Dikarya</taxon>
        <taxon>Ascomycota</taxon>
        <taxon>Pezizomycotina</taxon>
        <taxon>Pezizomycetes</taxon>
        <taxon>Pezizales</taxon>
        <taxon>Ascodesmidaceae</taxon>
        <taxon>Ascodesmis</taxon>
    </lineage>
</organism>
<name>A0A4S2N1D0_9PEZI</name>
<dbReference type="PANTHER" id="PTHR28065:SF1">
    <property type="entry name" value="DUF4050 DOMAIN-CONTAINING PROTEIN"/>
    <property type="match status" value="1"/>
</dbReference>
<evidence type="ECO:0000313" key="3">
    <source>
        <dbReference type="EMBL" id="TGZ82724.1"/>
    </source>
</evidence>
<feature type="compositionally biased region" description="Polar residues" evidence="1">
    <location>
        <begin position="61"/>
        <end position="70"/>
    </location>
</feature>
<feature type="region of interest" description="Disordered" evidence="1">
    <location>
        <begin position="91"/>
        <end position="351"/>
    </location>
</feature>
<feature type="region of interest" description="Disordered" evidence="1">
    <location>
        <begin position="430"/>
        <end position="449"/>
    </location>
</feature>